<proteinExistence type="predicted"/>
<organism evidence="11 12">
    <name type="scientific">Mesoterricola silvestris</name>
    <dbReference type="NCBI Taxonomy" id="2927979"/>
    <lineage>
        <taxon>Bacteria</taxon>
        <taxon>Pseudomonadati</taxon>
        <taxon>Acidobacteriota</taxon>
        <taxon>Holophagae</taxon>
        <taxon>Holophagales</taxon>
        <taxon>Holophagaceae</taxon>
        <taxon>Mesoterricola</taxon>
    </lineage>
</organism>
<reference evidence="12" key="1">
    <citation type="journal article" date="2023" name="Int. J. Syst. Evol. Microbiol.">
        <title>Mesoterricola silvestris gen. nov., sp. nov., Mesoterricola sediminis sp. nov., Geothrix oryzae sp. nov., Geothrix edaphica sp. nov., Geothrix rubra sp. nov., and Geothrix limicola sp. nov., six novel members of Acidobacteriota isolated from soils.</title>
        <authorList>
            <person name="Itoh H."/>
            <person name="Sugisawa Y."/>
            <person name="Mise K."/>
            <person name="Xu Z."/>
            <person name="Kuniyasu M."/>
            <person name="Ushijima N."/>
            <person name="Kawano K."/>
            <person name="Kobayashi E."/>
            <person name="Shiratori Y."/>
            <person name="Masuda Y."/>
            <person name="Senoo K."/>
        </authorList>
    </citation>
    <scope>NUCLEOTIDE SEQUENCE [LARGE SCALE GENOMIC DNA]</scope>
    <source>
        <strain evidence="12">W79</strain>
    </source>
</reference>
<evidence type="ECO:0000256" key="3">
    <source>
        <dbReference type="ARBA" id="ARBA00022692"/>
    </source>
</evidence>
<comment type="subcellular location">
    <subcellularLocation>
        <location evidence="1">Cell membrane</location>
        <topology evidence="1">Multi-pass membrane protein</topology>
    </subcellularLocation>
</comment>
<evidence type="ECO:0000256" key="6">
    <source>
        <dbReference type="PIRSR" id="PIRSR005091-1"/>
    </source>
</evidence>
<evidence type="ECO:0000259" key="10">
    <source>
        <dbReference type="Pfam" id="PF00884"/>
    </source>
</evidence>
<evidence type="ECO:0000256" key="8">
    <source>
        <dbReference type="PIRSR" id="PIRSR005091-3"/>
    </source>
</evidence>
<evidence type="ECO:0000256" key="7">
    <source>
        <dbReference type="PIRSR" id="PIRSR005091-2"/>
    </source>
</evidence>
<dbReference type="CDD" id="cd16015">
    <property type="entry name" value="LTA_synthase"/>
    <property type="match status" value="1"/>
</dbReference>
<evidence type="ECO:0000256" key="2">
    <source>
        <dbReference type="ARBA" id="ARBA00022475"/>
    </source>
</evidence>
<feature type="binding site" evidence="8">
    <location>
        <position position="485"/>
    </location>
    <ligand>
        <name>Mn(2+)</name>
        <dbReference type="ChEBI" id="CHEBI:29035"/>
    </ligand>
</feature>
<dbReference type="PANTHER" id="PTHR47371:SF3">
    <property type="entry name" value="PHOSPHOGLYCEROL TRANSFERASE I"/>
    <property type="match status" value="1"/>
</dbReference>
<feature type="binding site" evidence="7">
    <location>
        <position position="424"/>
    </location>
    <ligand>
        <name>substrate</name>
    </ligand>
</feature>
<keyword evidence="7" id="KW-0479">Metal-binding</keyword>
<dbReference type="RefSeq" id="WP_316413894.1">
    <property type="nucleotide sequence ID" value="NZ_AP027080.1"/>
</dbReference>
<dbReference type="Gene3D" id="3.40.720.10">
    <property type="entry name" value="Alkaline Phosphatase, subunit A"/>
    <property type="match status" value="1"/>
</dbReference>
<keyword evidence="5 9" id="KW-0472">Membrane</keyword>
<dbReference type="Gene3D" id="3.30.1120.170">
    <property type="match status" value="1"/>
</dbReference>
<feature type="transmembrane region" description="Helical" evidence="9">
    <location>
        <begin position="83"/>
        <end position="102"/>
    </location>
</feature>
<dbReference type="GO" id="GO:0046872">
    <property type="term" value="F:metal ion binding"/>
    <property type="evidence" value="ECO:0007669"/>
    <property type="project" value="UniProtKB-KW"/>
</dbReference>
<dbReference type="InterPro" id="IPR012160">
    <property type="entry name" value="LtaS-like"/>
</dbReference>
<dbReference type="PANTHER" id="PTHR47371">
    <property type="entry name" value="LIPOTEICHOIC ACID SYNTHASE"/>
    <property type="match status" value="1"/>
</dbReference>
<accession>A0AA48GNC7</accession>
<name>A0AA48GNC7_9BACT</name>
<dbReference type="PIRSF" id="PIRSF005091">
    <property type="entry name" value="Mmb_sulf_HI1246"/>
    <property type="match status" value="1"/>
</dbReference>
<feature type="transmembrane region" description="Helical" evidence="9">
    <location>
        <begin position="20"/>
        <end position="38"/>
    </location>
</feature>
<feature type="transmembrane region" description="Helical" evidence="9">
    <location>
        <begin position="59"/>
        <end position="77"/>
    </location>
</feature>
<keyword evidence="3 9" id="KW-0812">Transmembrane</keyword>
<dbReference type="Pfam" id="PF00884">
    <property type="entry name" value="Sulfatase"/>
    <property type="match status" value="1"/>
</dbReference>
<dbReference type="InterPro" id="IPR017850">
    <property type="entry name" value="Alkaline_phosphatase_core_sf"/>
</dbReference>
<dbReference type="Proteomes" id="UP001238179">
    <property type="component" value="Chromosome"/>
</dbReference>
<protein>
    <recommendedName>
        <fullName evidence="10">Sulfatase N-terminal domain-containing protein</fullName>
    </recommendedName>
</protein>
<feature type="domain" description="Sulfatase N-terminal" evidence="10">
    <location>
        <begin position="261"/>
        <end position="546"/>
    </location>
</feature>
<dbReference type="InterPro" id="IPR000917">
    <property type="entry name" value="Sulfatase_N"/>
</dbReference>
<dbReference type="EMBL" id="AP027080">
    <property type="protein sequence ID" value="BDU70997.1"/>
    <property type="molecule type" value="Genomic_DNA"/>
</dbReference>
<keyword evidence="4 9" id="KW-1133">Transmembrane helix</keyword>
<evidence type="ECO:0000256" key="9">
    <source>
        <dbReference type="SAM" id="Phobius"/>
    </source>
</evidence>
<evidence type="ECO:0000256" key="5">
    <source>
        <dbReference type="ARBA" id="ARBA00023136"/>
    </source>
</evidence>
<evidence type="ECO:0000256" key="1">
    <source>
        <dbReference type="ARBA" id="ARBA00004651"/>
    </source>
</evidence>
<gene>
    <name evidence="11" type="ORF">METEAL_01710</name>
</gene>
<sequence>MHALRSALEAVRPSRHQWTLFGLWWFKLLVFYAGLFSVDHLHFHLGILNREIFRSLLRPAYHSLVLMGILALLNAFPERRRNAAFGVLSALVSCLLLVDLGYYRAFRALPSLGILSAVGGLSLPLDHLTPLLRPWDLLLFLDLPLVAALGRWFPAPAPGGFRRLALQACGCAGLFLLVPLFGGGVLGSPGAREPLTLAKPVDLAVLVTPFGFHALDFASFLQKGRRFVPLDPGERERIRGWLRENDEGLPPGPAAGLLKGRNLLVIQVESLEAFVLGQTAGGVPVTPNLDALRRRGLSFSRFHEQVNLGMSSDADLMTNTSVYPVRREATFASYPTATLPSLPRILGERGYATLSLHPDPGSFWNVGQGLSHLGFQRSVDAGRFDCGDSFGMGLSDASFLAQALPLVTALREPFYAFMVTLSSHEPFHLPDYLRELPLDPALDRSPMGDYLQSVHYTDKHLGLFLRGLEREGLLRRTVVVVTGDHQGVHKYYEKELLASPLAQPWWGSRDHRIPLLIAAHGLAPRELDIHGGQVDLMPTLLGLLGIDPGEERTRMMGRDLLNTGRNLAVLADGTLVGSAGAGGAFHCREGLEVADLIIRGDYFRDAGAALGDRARSGGPPTGPCSRR</sequence>
<feature type="binding site" evidence="8">
    <location>
        <position position="269"/>
    </location>
    <ligand>
        <name>Mn(2+)</name>
        <dbReference type="ChEBI" id="CHEBI:29035"/>
    </ligand>
</feature>
<dbReference type="KEGG" id="msil:METEAL_01710"/>
<evidence type="ECO:0000313" key="12">
    <source>
        <dbReference type="Proteomes" id="UP001238179"/>
    </source>
</evidence>
<keyword evidence="2" id="KW-1003">Cell membrane</keyword>
<dbReference type="InterPro" id="IPR050448">
    <property type="entry name" value="OpgB/LTA_synthase_biosynth"/>
</dbReference>
<dbReference type="SUPFAM" id="SSF53649">
    <property type="entry name" value="Alkaline phosphatase-like"/>
    <property type="match status" value="1"/>
</dbReference>
<evidence type="ECO:0000256" key="4">
    <source>
        <dbReference type="ARBA" id="ARBA00022989"/>
    </source>
</evidence>
<dbReference type="GO" id="GO:0005886">
    <property type="term" value="C:plasma membrane"/>
    <property type="evidence" value="ECO:0007669"/>
    <property type="project" value="UniProtKB-SubCell"/>
</dbReference>
<keyword evidence="12" id="KW-1185">Reference proteome</keyword>
<evidence type="ECO:0000313" key="11">
    <source>
        <dbReference type="EMBL" id="BDU70997.1"/>
    </source>
</evidence>
<keyword evidence="7" id="KW-0464">Manganese</keyword>
<dbReference type="AlphaFoldDB" id="A0AA48GNC7"/>
<feature type="active site" evidence="6">
    <location>
        <position position="311"/>
    </location>
</feature>
<feature type="binding site" evidence="8">
    <location>
        <position position="484"/>
    </location>
    <ligand>
        <name>Mn(2+)</name>
        <dbReference type="ChEBI" id="CHEBI:29035"/>
    </ligand>
</feature>